<keyword evidence="2" id="KW-0813">Transport</keyword>
<dbReference type="InterPro" id="IPR050086">
    <property type="entry name" value="MetN_ABC_transporter-like"/>
</dbReference>
<dbReference type="EMBL" id="AAUV01000033">
    <property type="protein sequence ID" value="EAV39950.1"/>
    <property type="molecule type" value="Genomic_DNA"/>
</dbReference>
<dbReference type="Proteomes" id="UP000003346">
    <property type="component" value="Unassembled WGS sequence"/>
</dbReference>
<dbReference type="Gene3D" id="3.40.50.300">
    <property type="entry name" value="P-loop containing nucleotide triphosphate hydrolases"/>
    <property type="match status" value="1"/>
</dbReference>
<proteinExistence type="inferred from homology"/>
<evidence type="ECO:0000313" key="6">
    <source>
        <dbReference type="EMBL" id="EAV39950.1"/>
    </source>
</evidence>
<dbReference type="PANTHER" id="PTHR43166:SF4">
    <property type="entry name" value="PHOSPHONATES IMPORT ATP-BINDING PROTEIN PHNC"/>
    <property type="match status" value="1"/>
</dbReference>
<dbReference type="InterPro" id="IPR003439">
    <property type="entry name" value="ABC_transporter-like_ATP-bd"/>
</dbReference>
<evidence type="ECO:0000256" key="4">
    <source>
        <dbReference type="ARBA" id="ARBA00022840"/>
    </source>
</evidence>
<keyword evidence="3" id="KW-0547">Nucleotide-binding</keyword>
<dbReference type="PROSITE" id="PS50893">
    <property type="entry name" value="ABC_TRANSPORTER_2"/>
    <property type="match status" value="1"/>
</dbReference>
<dbReference type="AlphaFoldDB" id="A0NHU5"/>
<dbReference type="PANTHER" id="PTHR43166">
    <property type="entry name" value="AMINO ACID IMPORT ATP-BINDING PROTEIN"/>
    <property type="match status" value="1"/>
</dbReference>
<feature type="domain" description="ABC transporter" evidence="5">
    <location>
        <begin position="1"/>
        <end position="192"/>
    </location>
</feature>
<gene>
    <name evidence="6" type="ORF">OENOO_37022</name>
</gene>
<dbReference type="InterPro" id="IPR017871">
    <property type="entry name" value="ABC_transporter-like_CS"/>
</dbReference>
<comment type="similarity">
    <text evidence="1">Belongs to the ABC transporter superfamily.</text>
</comment>
<accession>A0NHU5</accession>
<comment type="caution">
    <text evidence="6">The sequence shown here is derived from an EMBL/GenBank/DDBJ whole genome shotgun (WGS) entry which is preliminary data.</text>
</comment>
<dbReference type="PROSITE" id="PS00211">
    <property type="entry name" value="ABC_TRANSPORTER_1"/>
    <property type="match status" value="1"/>
</dbReference>
<dbReference type="InterPro" id="IPR027417">
    <property type="entry name" value="P-loop_NTPase"/>
</dbReference>
<dbReference type="SMART" id="SM00382">
    <property type="entry name" value="AAA"/>
    <property type="match status" value="1"/>
</dbReference>
<dbReference type="GO" id="GO:0005524">
    <property type="term" value="F:ATP binding"/>
    <property type="evidence" value="ECO:0007669"/>
    <property type="project" value="UniProtKB-KW"/>
</dbReference>
<evidence type="ECO:0000256" key="2">
    <source>
        <dbReference type="ARBA" id="ARBA00022448"/>
    </source>
</evidence>
<reference evidence="6 7" key="1">
    <citation type="submission" date="2006-11" db="EMBL/GenBank/DDBJ databases">
        <authorList>
            <consortium name="Laboratoire de Microbiologie (Universite Bourgogne)"/>
            <consortium name="GENOME Express"/>
            <consortium name="UMR Oenologie Ampelologie (Universite Bordeaux 2)"/>
            <person name="Guzzo J."/>
        </authorList>
    </citation>
    <scope>NUCLEOTIDE SEQUENCE [LARGE SCALE GENOMIC DNA]</scope>
    <source>
        <strain evidence="6 7">ATCC BAA-1163</strain>
    </source>
</reference>
<organism evidence="6 7">
    <name type="scientific">Oenococcus oeni ATCC BAA-1163</name>
    <dbReference type="NCBI Taxonomy" id="379360"/>
    <lineage>
        <taxon>Bacteria</taxon>
        <taxon>Bacillati</taxon>
        <taxon>Bacillota</taxon>
        <taxon>Bacilli</taxon>
        <taxon>Lactobacillales</taxon>
        <taxon>Lactobacillaceae</taxon>
        <taxon>Oenococcus</taxon>
    </lineage>
</organism>
<evidence type="ECO:0000256" key="3">
    <source>
        <dbReference type="ARBA" id="ARBA00022741"/>
    </source>
</evidence>
<evidence type="ECO:0000256" key="1">
    <source>
        <dbReference type="ARBA" id="ARBA00005417"/>
    </source>
</evidence>
<dbReference type="InterPro" id="IPR003593">
    <property type="entry name" value="AAA+_ATPase"/>
</dbReference>
<keyword evidence="4 6" id="KW-0067">ATP-binding</keyword>
<dbReference type="GO" id="GO:0016887">
    <property type="term" value="F:ATP hydrolysis activity"/>
    <property type="evidence" value="ECO:0007669"/>
    <property type="project" value="InterPro"/>
</dbReference>
<protein>
    <submittedName>
        <fullName evidence="6">Glutamate ABC transporter, ATP-binding protein</fullName>
    </submittedName>
</protein>
<name>A0NHU5_OENOE</name>
<evidence type="ECO:0000259" key="5">
    <source>
        <dbReference type="PROSITE" id="PS50893"/>
    </source>
</evidence>
<dbReference type="HOGENOM" id="CLU_000604_1_22_9"/>
<sequence length="194" mass="21251">MNLEINDGEVLSIVGPSGIGKTTLLKIIAGLCGADSGKMVIDGQKINVTEKNQNALIGVIFQDFNLFPQYTVLGNITLAPRIVKNIETDQANSKAKKILDELGIGDKADLYPYQLSGGQKQRVAIARALAMEPKILAYDEPTSALDEFSTGQVVEVIKELKKRGVTQMVITHDMPFAKKISDRIFDFKKEIVTK</sequence>
<dbReference type="SUPFAM" id="SSF52540">
    <property type="entry name" value="P-loop containing nucleoside triphosphate hydrolases"/>
    <property type="match status" value="1"/>
</dbReference>
<evidence type="ECO:0000313" key="7">
    <source>
        <dbReference type="Proteomes" id="UP000003346"/>
    </source>
</evidence>
<dbReference type="Pfam" id="PF00005">
    <property type="entry name" value="ABC_tran"/>
    <property type="match status" value="1"/>
</dbReference>